<evidence type="ECO:0000256" key="1">
    <source>
        <dbReference type="SAM" id="Phobius"/>
    </source>
</evidence>
<protein>
    <submittedName>
        <fullName evidence="4">Prolamin_like domain-containing protein</fullName>
    </submittedName>
</protein>
<evidence type="ECO:0000313" key="3">
    <source>
        <dbReference type="Proteomes" id="UP000050794"/>
    </source>
</evidence>
<keyword evidence="3" id="KW-1185">Reference proteome</keyword>
<keyword evidence="1" id="KW-1133">Transmembrane helix</keyword>
<proteinExistence type="predicted"/>
<dbReference type="WBParaSite" id="TCNE_0001516101-mRNA-1">
    <property type="protein sequence ID" value="TCNE_0001516101-mRNA-1"/>
    <property type="gene ID" value="TCNE_0001516101"/>
</dbReference>
<organism evidence="3 4">
    <name type="scientific">Toxocara canis</name>
    <name type="common">Canine roundworm</name>
    <dbReference type="NCBI Taxonomy" id="6265"/>
    <lineage>
        <taxon>Eukaryota</taxon>
        <taxon>Metazoa</taxon>
        <taxon>Ecdysozoa</taxon>
        <taxon>Nematoda</taxon>
        <taxon>Chromadorea</taxon>
        <taxon>Rhabditida</taxon>
        <taxon>Spirurina</taxon>
        <taxon>Ascaridomorpha</taxon>
        <taxon>Ascaridoidea</taxon>
        <taxon>Toxocaridae</taxon>
        <taxon>Toxocara</taxon>
    </lineage>
</organism>
<keyword evidence="1" id="KW-0812">Transmembrane</keyword>
<name>A0A183V341_TOXCA</name>
<dbReference type="EMBL" id="UYWY01022671">
    <property type="protein sequence ID" value="VDM46482.1"/>
    <property type="molecule type" value="Genomic_DNA"/>
</dbReference>
<dbReference type="Proteomes" id="UP000050794">
    <property type="component" value="Unassembled WGS sequence"/>
</dbReference>
<reference evidence="2 3" key="2">
    <citation type="submission" date="2018-11" db="EMBL/GenBank/DDBJ databases">
        <authorList>
            <consortium name="Pathogen Informatics"/>
        </authorList>
    </citation>
    <scope>NUCLEOTIDE SEQUENCE [LARGE SCALE GENOMIC DNA]</scope>
</reference>
<keyword evidence="1" id="KW-0472">Membrane</keyword>
<feature type="transmembrane region" description="Helical" evidence="1">
    <location>
        <begin position="16"/>
        <end position="35"/>
    </location>
</feature>
<sequence length="108" mass="11976">MSPLHVNFDSGALPDISMMNSLLIVAVTVIVAVFYEGSAAGESCKLSPACLQQQAKRFCGVVKIDGPKCQKMLDDANEELSFKKNGSDEYEYLFLRMVIYGIERSFQQ</sequence>
<reference evidence="4" key="1">
    <citation type="submission" date="2016-06" db="UniProtKB">
        <authorList>
            <consortium name="WormBaseParasite"/>
        </authorList>
    </citation>
    <scope>IDENTIFICATION</scope>
</reference>
<evidence type="ECO:0000313" key="2">
    <source>
        <dbReference type="EMBL" id="VDM46482.1"/>
    </source>
</evidence>
<gene>
    <name evidence="2" type="ORF">TCNE_LOCUS15161</name>
</gene>
<dbReference type="AlphaFoldDB" id="A0A183V341"/>
<accession>A0A183V341</accession>
<evidence type="ECO:0000313" key="4">
    <source>
        <dbReference type="WBParaSite" id="TCNE_0001516101-mRNA-1"/>
    </source>
</evidence>